<dbReference type="GO" id="GO:0009231">
    <property type="term" value="P:riboflavin biosynthetic process"/>
    <property type="evidence" value="ECO:0007669"/>
    <property type="project" value="InterPro"/>
</dbReference>
<comment type="caution">
    <text evidence="2">The sequence shown here is derived from an EMBL/GenBank/DDBJ whole genome shotgun (WGS) entry which is preliminary data.</text>
</comment>
<dbReference type="Gene3D" id="3.40.430.10">
    <property type="entry name" value="Dihydrofolate Reductase, subunit A"/>
    <property type="match status" value="1"/>
</dbReference>
<dbReference type="EMBL" id="JAUTIX010000006">
    <property type="protein sequence ID" value="MDP0399364.1"/>
    <property type="molecule type" value="Genomic_DNA"/>
</dbReference>
<reference evidence="2" key="1">
    <citation type="submission" date="2023-08" db="EMBL/GenBank/DDBJ databases">
        <title>The draft genome of Tsukamurella strandjordii strain 050030.</title>
        <authorList>
            <person name="Zhao F."/>
            <person name="Feng Y."/>
            <person name="Zong Z."/>
        </authorList>
    </citation>
    <scope>NUCLEOTIDE SEQUENCE</scope>
    <source>
        <strain evidence="2">050030</strain>
    </source>
</reference>
<gene>
    <name evidence="2" type="ORF">Q7X28_15675</name>
</gene>
<dbReference type="InterPro" id="IPR024072">
    <property type="entry name" value="DHFR-like_dom_sf"/>
</dbReference>
<organism evidence="2 3">
    <name type="scientific">Tsukamurella strandjordii</name>
    <dbReference type="NCBI Taxonomy" id="147577"/>
    <lineage>
        <taxon>Bacteria</taxon>
        <taxon>Bacillati</taxon>
        <taxon>Actinomycetota</taxon>
        <taxon>Actinomycetes</taxon>
        <taxon>Mycobacteriales</taxon>
        <taxon>Tsukamurellaceae</taxon>
        <taxon>Tsukamurella</taxon>
    </lineage>
</organism>
<dbReference type="PANTHER" id="PTHR38011">
    <property type="entry name" value="DIHYDROFOLATE REDUCTASE FAMILY PROTEIN (AFU_ORTHOLOGUE AFUA_8G06820)"/>
    <property type="match status" value="1"/>
</dbReference>
<dbReference type="PANTHER" id="PTHR38011:SF11">
    <property type="entry name" value="2,5-DIAMINO-6-RIBOSYLAMINO-4(3H)-PYRIMIDINONE 5'-PHOSPHATE REDUCTASE"/>
    <property type="match status" value="1"/>
</dbReference>
<dbReference type="RefSeq" id="WP_220655687.1">
    <property type="nucleotide sequence ID" value="NZ_CBCSFC010000032.1"/>
</dbReference>
<accession>A0AA90NRC1</accession>
<protein>
    <submittedName>
        <fullName evidence="2">Dihydrofolate reductase family protein</fullName>
    </submittedName>
</protein>
<evidence type="ECO:0000259" key="1">
    <source>
        <dbReference type="Pfam" id="PF01872"/>
    </source>
</evidence>
<dbReference type="InterPro" id="IPR050765">
    <property type="entry name" value="Riboflavin_Biosynth_HTPR"/>
</dbReference>
<sequence length="191" mass="21137">MRSLVYYVAVSLDGRIAGPRGEYDFYPVDDEYSRQMNEEWSDGLPTGLHEALGITPPRTKWDTVVMGRGTFQPAIDMGIADPYAHLRTIVYSSTLNQADHPAVEIVADDPVAHMRALKAEEGGDIWLCGGAKLAGTLADQIDRLVTKIYPVTAGDGIPLFQDGFAPRRWTLTDHRVFDIGVILAQYDRARS</sequence>
<dbReference type="InterPro" id="IPR002734">
    <property type="entry name" value="RibDG_C"/>
</dbReference>
<feature type="domain" description="Bacterial bifunctional deaminase-reductase C-terminal" evidence="1">
    <location>
        <begin position="4"/>
        <end position="182"/>
    </location>
</feature>
<dbReference type="Proteomes" id="UP001178281">
    <property type="component" value="Unassembled WGS sequence"/>
</dbReference>
<proteinExistence type="predicted"/>
<keyword evidence="3" id="KW-1185">Reference proteome</keyword>
<dbReference type="Pfam" id="PF01872">
    <property type="entry name" value="RibD_C"/>
    <property type="match status" value="1"/>
</dbReference>
<evidence type="ECO:0000313" key="2">
    <source>
        <dbReference type="EMBL" id="MDP0399364.1"/>
    </source>
</evidence>
<evidence type="ECO:0000313" key="3">
    <source>
        <dbReference type="Proteomes" id="UP001178281"/>
    </source>
</evidence>
<dbReference type="GO" id="GO:0008703">
    <property type="term" value="F:5-amino-6-(5-phosphoribosylamino)uracil reductase activity"/>
    <property type="evidence" value="ECO:0007669"/>
    <property type="project" value="InterPro"/>
</dbReference>
<dbReference type="SUPFAM" id="SSF53597">
    <property type="entry name" value="Dihydrofolate reductase-like"/>
    <property type="match status" value="1"/>
</dbReference>
<dbReference type="AlphaFoldDB" id="A0AA90NRC1"/>
<name>A0AA90NRC1_9ACTN</name>